<evidence type="ECO:0000313" key="2">
    <source>
        <dbReference type="Proteomes" id="UP000035904"/>
    </source>
</evidence>
<dbReference type="EMBL" id="LDPG01000016">
    <property type="protein sequence ID" value="KLV16534.1"/>
    <property type="molecule type" value="Genomic_DNA"/>
</dbReference>
<dbReference type="Proteomes" id="UP000035904">
    <property type="component" value="Unassembled WGS sequence"/>
</dbReference>
<reference evidence="1 2" key="1">
    <citation type="submission" date="2015-05" db="EMBL/GenBank/DDBJ databases">
        <title>Whole genome sequence and identification of bacterial endophytes from Costus igneus.</title>
        <authorList>
            <person name="Lee Y.P."/>
            <person name="Gan H.M."/>
            <person name="Eng W."/>
            <person name="Wheatley M.S."/>
            <person name="Caraballo A."/>
            <person name="Polter S."/>
            <person name="Savka M.A."/>
            <person name="Hudson A.O."/>
        </authorList>
    </citation>
    <scope>NUCLEOTIDE SEQUENCE [LARGE SCALE GENOMIC DNA]</scope>
    <source>
        <strain evidence="1 2">RIT375</strain>
    </source>
</reference>
<evidence type="ECO:0008006" key="3">
    <source>
        <dbReference type="Google" id="ProtNLM"/>
    </source>
</evidence>
<sequence>MAMNNDTPIEELHMLGEEFRNKFSIHHLQELAYQTGMIQRKFQVQDLVSLCVFLGKTISSESLVSLCTKLNKATGTCISAEALNKRWNERTVTFLKELFLYAFRQKNCPTQSLASRFTRIRILDSTSFQLPSSYYLFC</sequence>
<name>A0A0J1HS62_BACAN</name>
<dbReference type="PATRIC" id="fig|1392.242.peg.1925"/>
<accession>A0A0J1HS62</accession>
<protein>
    <recommendedName>
        <fullName evidence="3">Transposase</fullName>
    </recommendedName>
</protein>
<dbReference type="AlphaFoldDB" id="A0A0J1HS62"/>
<evidence type="ECO:0000313" key="1">
    <source>
        <dbReference type="EMBL" id="KLV16534.1"/>
    </source>
</evidence>
<proteinExistence type="predicted"/>
<dbReference type="RefSeq" id="WP_038356814.1">
    <property type="nucleotide sequence ID" value="NZ_MTAU01000011.1"/>
</dbReference>
<comment type="caution">
    <text evidence="1">The sequence shown here is derived from an EMBL/GenBank/DDBJ whole genome shotgun (WGS) entry which is preliminary data.</text>
</comment>
<organism evidence="1 2">
    <name type="scientific">Bacillus anthracis</name>
    <name type="common">anthrax bacterium</name>
    <dbReference type="NCBI Taxonomy" id="1392"/>
    <lineage>
        <taxon>Bacteria</taxon>
        <taxon>Bacillati</taxon>
        <taxon>Bacillota</taxon>
        <taxon>Bacilli</taxon>
        <taxon>Bacillales</taxon>
        <taxon>Bacillaceae</taxon>
        <taxon>Bacillus</taxon>
        <taxon>Bacillus cereus group</taxon>
    </lineage>
</organism>
<gene>
    <name evidence="1" type="ORF">ABW01_20145</name>
</gene>